<protein>
    <submittedName>
        <fullName evidence="2">Uncharacterized protein</fullName>
    </submittedName>
</protein>
<proteinExistence type="predicted"/>
<feature type="compositionally biased region" description="Basic and acidic residues" evidence="1">
    <location>
        <begin position="44"/>
        <end position="64"/>
    </location>
</feature>
<dbReference type="Proteomes" id="UP001230188">
    <property type="component" value="Unassembled WGS sequence"/>
</dbReference>
<keyword evidence="3" id="KW-1185">Reference proteome</keyword>
<evidence type="ECO:0000256" key="1">
    <source>
        <dbReference type="SAM" id="MobiDB-lite"/>
    </source>
</evidence>
<reference evidence="2" key="1">
    <citation type="submission" date="2023-01" db="EMBL/GenBank/DDBJ databases">
        <title>Metagenome sequencing of chrysophaentin producing Chrysophaeum taylorii.</title>
        <authorList>
            <person name="Davison J."/>
            <person name="Bewley C."/>
        </authorList>
    </citation>
    <scope>NUCLEOTIDE SEQUENCE</scope>
    <source>
        <strain evidence="2">NIES-1699</strain>
    </source>
</reference>
<dbReference type="EMBL" id="JAQMWT010000190">
    <property type="protein sequence ID" value="KAJ8607919.1"/>
    <property type="molecule type" value="Genomic_DNA"/>
</dbReference>
<gene>
    <name evidence="2" type="ORF">CTAYLR_008925</name>
</gene>
<feature type="region of interest" description="Disordered" evidence="1">
    <location>
        <begin position="200"/>
        <end position="220"/>
    </location>
</feature>
<organism evidence="2 3">
    <name type="scientific">Chrysophaeum taylorii</name>
    <dbReference type="NCBI Taxonomy" id="2483200"/>
    <lineage>
        <taxon>Eukaryota</taxon>
        <taxon>Sar</taxon>
        <taxon>Stramenopiles</taxon>
        <taxon>Ochrophyta</taxon>
        <taxon>Pelagophyceae</taxon>
        <taxon>Pelagomonadales</taxon>
        <taxon>Pelagomonadaceae</taxon>
        <taxon>Chrysophaeum</taxon>
    </lineage>
</organism>
<sequence>MAPVSQNLAAVAIALGESSEEESFGEEEIEQEAAALVRRAALTESEKKANKAKADKERKARIAAEDEEQSWRAPRSLRELSTVDWDKELRGEELLRARAVLNSYNGEKEESVTSWKSKKGALVTAMDYSEASGASFLTFLDTAHPRSKVKPVNNRTQLLTVCTQPTCSHLFDARRREVSGVASWKLVNFKRHDPDCGVLSVDGRRDRQDADSHPHSDRRTAYSAEVLAQAAVQSQRGNRMSVPRSGVKAVLAPICLVTPSEDLVTRVTSMAALQLRGKPSDNLKIKPYVQALQDAGWHAKLLTATADQMNAIVVARANTDLKHLNKGRPREKQVTLDETTLPRADPDKVYYRGWVVAPPTTWRMLQGNLIKPVFAADFARAKHVDGGNFGAVTGYDSNNHITPLVFMHTTENESTESWSRLFREGKEYYGEEKIDTATTVFIVDGDKGGAAAIKKEIHRGRMFLCKEHRGTLLAGKSGTKGSVESLWSLLKEAREIEDPAAALVRFVEMSEEKIDNSPRSKWPRGIK</sequence>
<accession>A0AAD7UIA2</accession>
<feature type="compositionally biased region" description="Basic and acidic residues" evidence="1">
    <location>
        <begin position="202"/>
        <end position="220"/>
    </location>
</feature>
<evidence type="ECO:0000313" key="3">
    <source>
        <dbReference type="Proteomes" id="UP001230188"/>
    </source>
</evidence>
<evidence type="ECO:0000313" key="2">
    <source>
        <dbReference type="EMBL" id="KAJ8607919.1"/>
    </source>
</evidence>
<dbReference type="AlphaFoldDB" id="A0AAD7UIA2"/>
<feature type="region of interest" description="Disordered" evidence="1">
    <location>
        <begin position="44"/>
        <end position="68"/>
    </location>
</feature>
<comment type="caution">
    <text evidence="2">The sequence shown here is derived from an EMBL/GenBank/DDBJ whole genome shotgun (WGS) entry which is preliminary data.</text>
</comment>
<name>A0AAD7UIA2_9STRA</name>